<keyword evidence="3" id="KW-1185">Reference proteome</keyword>
<feature type="region of interest" description="Disordered" evidence="1">
    <location>
        <begin position="201"/>
        <end position="224"/>
    </location>
</feature>
<reference evidence="2 3" key="1">
    <citation type="journal article" date="2021" name="Nat. Commun.">
        <title>Genetic determinants of endophytism in the Arabidopsis root mycobiome.</title>
        <authorList>
            <person name="Mesny F."/>
            <person name="Miyauchi S."/>
            <person name="Thiergart T."/>
            <person name="Pickel B."/>
            <person name="Atanasova L."/>
            <person name="Karlsson M."/>
            <person name="Huettel B."/>
            <person name="Barry K.W."/>
            <person name="Haridas S."/>
            <person name="Chen C."/>
            <person name="Bauer D."/>
            <person name="Andreopoulos W."/>
            <person name="Pangilinan J."/>
            <person name="LaButti K."/>
            <person name="Riley R."/>
            <person name="Lipzen A."/>
            <person name="Clum A."/>
            <person name="Drula E."/>
            <person name="Henrissat B."/>
            <person name="Kohler A."/>
            <person name="Grigoriev I.V."/>
            <person name="Martin F.M."/>
            <person name="Hacquard S."/>
        </authorList>
    </citation>
    <scope>NUCLEOTIDE SEQUENCE [LARGE SCALE GENOMIC DNA]</scope>
    <source>
        <strain evidence="2 3">MPI-SDFR-AT-0080</strain>
    </source>
</reference>
<organism evidence="2 3">
    <name type="scientific">Macrophomina phaseolina</name>
    <dbReference type="NCBI Taxonomy" id="35725"/>
    <lineage>
        <taxon>Eukaryota</taxon>
        <taxon>Fungi</taxon>
        <taxon>Dikarya</taxon>
        <taxon>Ascomycota</taxon>
        <taxon>Pezizomycotina</taxon>
        <taxon>Dothideomycetes</taxon>
        <taxon>Dothideomycetes incertae sedis</taxon>
        <taxon>Botryosphaeriales</taxon>
        <taxon>Botryosphaeriaceae</taxon>
        <taxon>Macrophomina</taxon>
    </lineage>
</organism>
<feature type="compositionally biased region" description="Low complexity" evidence="1">
    <location>
        <begin position="129"/>
        <end position="140"/>
    </location>
</feature>
<feature type="non-terminal residue" evidence="2">
    <location>
        <position position="1"/>
    </location>
</feature>
<sequence length="248" mass="26791">AVAAGPPHGHAGPGDLAGHARHCRVALRRRPSSLEIIRSHKLHRRAVAASRERAPLPRSRCRRVSEADGRRLPPCSRPHVRRFPSFRLPVCPPICSSSPALCLSRTRNASPAGPSRCVHAAPSPPWPAPAAATAARPARPVSRQPRSEKSRRKRESEIDCGIGAHHISRSFPAAAAAFFISHIVPRSSHRPLSGLCSCPRTAEPESGDSFQPPVRSFAAPPPDMSTLRARLRHALASLPVISTQSRTR</sequence>
<proteinExistence type="predicted"/>
<gene>
    <name evidence="2" type="ORF">B0J12DRAFT_750289</name>
</gene>
<dbReference type="Proteomes" id="UP000774617">
    <property type="component" value="Unassembled WGS sequence"/>
</dbReference>
<evidence type="ECO:0000313" key="2">
    <source>
        <dbReference type="EMBL" id="KAH7065605.1"/>
    </source>
</evidence>
<feature type="region of interest" description="Disordered" evidence="1">
    <location>
        <begin position="113"/>
        <end position="159"/>
    </location>
</feature>
<dbReference type="EMBL" id="JAGTJR010000001">
    <property type="protein sequence ID" value="KAH7065605.1"/>
    <property type="molecule type" value="Genomic_DNA"/>
</dbReference>
<comment type="caution">
    <text evidence="2">The sequence shown here is derived from an EMBL/GenBank/DDBJ whole genome shotgun (WGS) entry which is preliminary data.</text>
</comment>
<accession>A0ABQ8GZ32</accession>
<name>A0ABQ8GZ32_9PEZI</name>
<evidence type="ECO:0000256" key="1">
    <source>
        <dbReference type="SAM" id="MobiDB-lite"/>
    </source>
</evidence>
<evidence type="ECO:0000313" key="3">
    <source>
        <dbReference type="Proteomes" id="UP000774617"/>
    </source>
</evidence>
<protein>
    <submittedName>
        <fullName evidence="2">Uncharacterized protein</fullName>
    </submittedName>
</protein>